<organism evidence="2 3">
    <name type="scientific">Halogranum tailed virus 1</name>
    <dbReference type="NCBI Taxonomy" id="1273749"/>
    <lineage>
        <taxon>Viruses</taxon>
        <taxon>Duplodnaviria</taxon>
        <taxon>Heunggongvirae</taxon>
        <taxon>Uroviricota</taxon>
        <taxon>Caudoviricetes</taxon>
        <taxon>Thumleimavirales</taxon>
        <taxon>Halomagnusviridae</taxon>
        <taxon>Hagravirus</taxon>
        <taxon>Hagravirus capitaneum</taxon>
        <taxon>Hagravirus HGTV1</taxon>
    </lineage>
</organism>
<protein>
    <submittedName>
        <fullName evidence="2">Uncharacterized protein</fullName>
    </submittedName>
</protein>
<dbReference type="EMBL" id="KC292026">
    <property type="protein sequence ID" value="AGM11585.1"/>
    <property type="molecule type" value="Genomic_DNA"/>
</dbReference>
<accession>R4T9I1</accession>
<dbReference type="RefSeq" id="YP_008059463.1">
    <property type="nucleotide sequence ID" value="NC_021328.1"/>
</dbReference>
<sequence length="41" mass="5106">MGRRTQETEDEEQYQRIAQDEQQAPEEFRDYVEMEREIRGE</sequence>
<reference evidence="2 3" key="1">
    <citation type="submission" date="2012-12" db="EMBL/GenBank/DDBJ databases">
        <authorList>
            <person name="Sencilo A."/>
            <person name="Jacobs-Sera D."/>
            <person name="Russell D.A."/>
            <person name="Ko C."/>
            <person name="Atanasova N."/>
            <person name="Osterlund E."/>
            <person name="Oksanen H.M."/>
            <person name="Bamford D.H."/>
            <person name="Hatfull G.F."/>
            <person name="Roine E."/>
            <person name="Hendrix R.W."/>
        </authorList>
    </citation>
    <scope>NUCLEOTIDE SEQUENCE [LARGE SCALE GENOMIC DNA]</scope>
</reference>
<dbReference type="Proteomes" id="UP000202786">
    <property type="component" value="Segment"/>
</dbReference>
<dbReference type="KEGG" id="vg:16193975"/>
<evidence type="ECO:0000313" key="3">
    <source>
        <dbReference type="Proteomes" id="UP000202786"/>
    </source>
</evidence>
<gene>
    <name evidence="2" type="primary">288</name>
    <name evidence="2" type="ORF">HGTV1_288</name>
</gene>
<keyword evidence="3" id="KW-1185">Reference proteome</keyword>
<evidence type="ECO:0000313" key="2">
    <source>
        <dbReference type="EMBL" id="AGM11585.1"/>
    </source>
</evidence>
<evidence type="ECO:0000256" key="1">
    <source>
        <dbReference type="SAM" id="MobiDB-lite"/>
    </source>
</evidence>
<dbReference type="GeneID" id="16193975"/>
<feature type="region of interest" description="Disordered" evidence="1">
    <location>
        <begin position="1"/>
        <end position="26"/>
    </location>
</feature>
<proteinExistence type="predicted"/>
<name>R4T9I1_9CAUD</name>